<dbReference type="EMBL" id="JAPDGR010001387">
    <property type="protein sequence ID" value="KAJ2983252.1"/>
    <property type="molecule type" value="Genomic_DNA"/>
</dbReference>
<name>A0ACC1NWF7_9PEZI</name>
<comment type="caution">
    <text evidence="1">The sequence shown here is derived from an EMBL/GenBank/DDBJ whole genome shotgun (WGS) entry which is preliminary data.</text>
</comment>
<keyword evidence="2" id="KW-1185">Reference proteome</keyword>
<protein>
    <submittedName>
        <fullName evidence="1">Uncharacterized protein</fullName>
    </submittedName>
</protein>
<evidence type="ECO:0000313" key="1">
    <source>
        <dbReference type="EMBL" id="KAJ2983252.1"/>
    </source>
</evidence>
<dbReference type="Proteomes" id="UP001143856">
    <property type="component" value="Unassembled WGS sequence"/>
</dbReference>
<organism evidence="1 2">
    <name type="scientific">Xylaria curta</name>
    <dbReference type="NCBI Taxonomy" id="42375"/>
    <lineage>
        <taxon>Eukaryota</taxon>
        <taxon>Fungi</taxon>
        <taxon>Dikarya</taxon>
        <taxon>Ascomycota</taxon>
        <taxon>Pezizomycotina</taxon>
        <taxon>Sordariomycetes</taxon>
        <taxon>Xylariomycetidae</taxon>
        <taxon>Xylariales</taxon>
        <taxon>Xylariaceae</taxon>
        <taxon>Xylaria</taxon>
    </lineage>
</organism>
<evidence type="ECO:0000313" key="2">
    <source>
        <dbReference type="Proteomes" id="UP001143856"/>
    </source>
</evidence>
<reference evidence="1" key="1">
    <citation type="submission" date="2022-10" db="EMBL/GenBank/DDBJ databases">
        <title>Genome Sequence of Xylaria curta.</title>
        <authorList>
            <person name="Buettner E."/>
        </authorList>
    </citation>
    <scope>NUCLEOTIDE SEQUENCE</scope>
    <source>
        <strain evidence="1">Babe10</strain>
    </source>
</reference>
<gene>
    <name evidence="1" type="ORF">NUW58_g6283</name>
</gene>
<accession>A0ACC1NWF7</accession>
<sequence length="304" mass="32984">MVMLRGGGRSMSMSAGLTADTGVYVEISSVLAQVVGDIDGGTWARGRAGAKEYIERRASFEEVRRGAGIAFRNVHHALRCTLVGDFEASRYMARETPGRADREGISAAMLLRLRFQVRLLGATLDGQAKNSAHWLIMGSPPSADEHPKKETNGCRLAALGWHGQSTGRARAGRAGRRCPWRPAPLALPSTCHPARDGVKSGDSPNRLGRISRPWQCPNSALGISCRPPTPPRDAGARRRELGGSVRVVRPRLCDMLLFSVSKPAFCAMEGIEGQKDKEDKEEGEGGLEEFLGDDMADEDMDMEE</sequence>
<proteinExistence type="predicted"/>